<accession>A0A5B9Q6B4</accession>
<dbReference type="KEGG" id="bgok:Pr1d_02130"/>
<dbReference type="AlphaFoldDB" id="A0A5B9Q6B4"/>
<dbReference type="InterPro" id="IPR003751">
    <property type="entry name" value="CsrA"/>
</dbReference>
<dbReference type="Pfam" id="PF02599">
    <property type="entry name" value="CsrA"/>
    <property type="match status" value="1"/>
</dbReference>
<comment type="function">
    <text evidence="4">A translational regulator that binds mRNA to regulate translation initiation and/or mRNA stability. Usually binds in the 5'-UTR at or near the Shine-Dalgarno sequence preventing ribosome-binding, thus repressing translation. Its main target seems to be the major flagellin gene, while its function is anatagonized by FliW.</text>
</comment>
<dbReference type="EMBL" id="CP042913">
    <property type="protein sequence ID" value="QEG32952.1"/>
    <property type="molecule type" value="Genomic_DNA"/>
</dbReference>
<dbReference type="Proteomes" id="UP000323917">
    <property type="component" value="Chromosome"/>
</dbReference>
<gene>
    <name evidence="4" type="primary">csrA</name>
    <name evidence="6" type="ORF">Pr1d_02130</name>
</gene>
<keyword evidence="1 4" id="KW-0963">Cytoplasm</keyword>
<sequence length="118" mass="13019">MLVLTRKQNEKIKIGNDITITVLRMKGKGVRLGIQAPEDMNVLRGELVFDIEDDSLEQEVRQNDSVLEPKTVPTGGSSGNMTSNRFCPSSTWSSESSQTAERTLSKTQSGNCQVSWSI</sequence>
<organism evidence="6 7">
    <name type="scientific">Bythopirellula goksoeyrii</name>
    <dbReference type="NCBI Taxonomy" id="1400387"/>
    <lineage>
        <taxon>Bacteria</taxon>
        <taxon>Pseudomonadati</taxon>
        <taxon>Planctomycetota</taxon>
        <taxon>Planctomycetia</taxon>
        <taxon>Pirellulales</taxon>
        <taxon>Lacipirellulaceae</taxon>
        <taxon>Bythopirellula</taxon>
    </lineage>
</organism>
<evidence type="ECO:0000256" key="3">
    <source>
        <dbReference type="ARBA" id="ARBA00022884"/>
    </source>
</evidence>
<keyword evidence="3 4" id="KW-0694">RNA-binding</keyword>
<keyword evidence="7" id="KW-1185">Reference proteome</keyword>
<evidence type="ECO:0000256" key="1">
    <source>
        <dbReference type="ARBA" id="ARBA00022490"/>
    </source>
</evidence>
<reference evidence="6 7" key="1">
    <citation type="submission" date="2019-08" db="EMBL/GenBank/DDBJ databases">
        <title>Deep-cultivation of Planctomycetes and their phenomic and genomic characterization uncovers novel biology.</title>
        <authorList>
            <person name="Wiegand S."/>
            <person name="Jogler M."/>
            <person name="Boedeker C."/>
            <person name="Pinto D."/>
            <person name="Vollmers J."/>
            <person name="Rivas-Marin E."/>
            <person name="Kohn T."/>
            <person name="Peeters S.H."/>
            <person name="Heuer A."/>
            <person name="Rast P."/>
            <person name="Oberbeckmann S."/>
            <person name="Bunk B."/>
            <person name="Jeske O."/>
            <person name="Meyerdierks A."/>
            <person name="Storesund J.E."/>
            <person name="Kallscheuer N."/>
            <person name="Luecker S."/>
            <person name="Lage O.M."/>
            <person name="Pohl T."/>
            <person name="Merkel B.J."/>
            <person name="Hornburger P."/>
            <person name="Mueller R.-W."/>
            <person name="Bruemmer F."/>
            <person name="Labrenz M."/>
            <person name="Spormann A.M."/>
            <person name="Op den Camp H."/>
            <person name="Overmann J."/>
            <person name="Amann R."/>
            <person name="Jetten M.S.M."/>
            <person name="Mascher T."/>
            <person name="Medema M.H."/>
            <person name="Devos D.P."/>
            <person name="Kaster A.-K."/>
            <person name="Ovreas L."/>
            <person name="Rohde M."/>
            <person name="Galperin M.Y."/>
            <person name="Jogler C."/>
        </authorList>
    </citation>
    <scope>NUCLEOTIDE SEQUENCE [LARGE SCALE GENOMIC DNA]</scope>
    <source>
        <strain evidence="6 7">Pr1d</strain>
    </source>
</reference>
<feature type="compositionally biased region" description="Polar residues" evidence="5">
    <location>
        <begin position="79"/>
        <end position="88"/>
    </location>
</feature>
<dbReference type="GO" id="GO:0045947">
    <property type="term" value="P:negative regulation of translational initiation"/>
    <property type="evidence" value="ECO:0007669"/>
    <property type="project" value="UniProtKB-UniRule"/>
</dbReference>
<dbReference type="PANTHER" id="PTHR34984:SF1">
    <property type="entry name" value="CARBON STORAGE REGULATOR"/>
    <property type="match status" value="1"/>
</dbReference>
<evidence type="ECO:0000256" key="5">
    <source>
        <dbReference type="SAM" id="MobiDB-lite"/>
    </source>
</evidence>
<dbReference type="GO" id="GO:0006402">
    <property type="term" value="P:mRNA catabolic process"/>
    <property type="evidence" value="ECO:0007669"/>
    <property type="project" value="InterPro"/>
</dbReference>
<comment type="subunit">
    <text evidence="4">Homodimer; the beta-strands of each monomer intercalate to form a hydrophobic core, while the alpha-helices form wings that extend away from the core.</text>
</comment>
<dbReference type="PANTHER" id="PTHR34984">
    <property type="entry name" value="CARBON STORAGE REGULATOR"/>
    <property type="match status" value="1"/>
</dbReference>
<keyword evidence="4" id="KW-0678">Repressor</keyword>
<keyword evidence="2 4" id="KW-0810">Translation regulation</keyword>
<evidence type="ECO:0000313" key="7">
    <source>
        <dbReference type="Proteomes" id="UP000323917"/>
    </source>
</evidence>
<comment type="subcellular location">
    <subcellularLocation>
        <location evidence="4">Cytoplasm</location>
    </subcellularLocation>
</comment>
<protein>
    <recommendedName>
        <fullName evidence="4">Translational regulator CsrA</fullName>
    </recommendedName>
</protein>
<dbReference type="RefSeq" id="WP_148071767.1">
    <property type="nucleotide sequence ID" value="NZ_CP042913.1"/>
</dbReference>
<dbReference type="HAMAP" id="MF_00167">
    <property type="entry name" value="CsrA"/>
    <property type="match status" value="1"/>
</dbReference>
<dbReference type="Gene3D" id="2.60.40.4380">
    <property type="entry name" value="Translational regulator CsrA"/>
    <property type="match status" value="1"/>
</dbReference>
<feature type="compositionally biased region" description="Polar residues" evidence="5">
    <location>
        <begin position="98"/>
        <end position="118"/>
    </location>
</feature>
<keyword evidence="4" id="KW-1005">Bacterial flagellum biogenesis</keyword>
<evidence type="ECO:0000256" key="4">
    <source>
        <dbReference type="HAMAP-Rule" id="MF_00167"/>
    </source>
</evidence>
<dbReference type="OrthoDB" id="289081at2"/>
<comment type="similarity">
    <text evidence="4">Belongs to the CsrA/RsmA family.</text>
</comment>
<dbReference type="GO" id="GO:0005829">
    <property type="term" value="C:cytosol"/>
    <property type="evidence" value="ECO:0007669"/>
    <property type="project" value="TreeGrafter"/>
</dbReference>
<dbReference type="GO" id="GO:0044781">
    <property type="term" value="P:bacterial-type flagellum organization"/>
    <property type="evidence" value="ECO:0007669"/>
    <property type="project" value="UniProtKB-KW"/>
</dbReference>
<proteinExistence type="inferred from homology"/>
<evidence type="ECO:0000256" key="2">
    <source>
        <dbReference type="ARBA" id="ARBA00022845"/>
    </source>
</evidence>
<dbReference type="GO" id="GO:0006109">
    <property type="term" value="P:regulation of carbohydrate metabolic process"/>
    <property type="evidence" value="ECO:0007669"/>
    <property type="project" value="InterPro"/>
</dbReference>
<dbReference type="GO" id="GO:1902208">
    <property type="term" value="P:regulation of bacterial-type flagellum assembly"/>
    <property type="evidence" value="ECO:0007669"/>
    <property type="project" value="UniProtKB-UniRule"/>
</dbReference>
<name>A0A5B9Q6B4_9BACT</name>
<evidence type="ECO:0000313" key="6">
    <source>
        <dbReference type="EMBL" id="QEG32952.1"/>
    </source>
</evidence>
<dbReference type="GO" id="GO:0048027">
    <property type="term" value="F:mRNA 5'-UTR binding"/>
    <property type="evidence" value="ECO:0007669"/>
    <property type="project" value="UniProtKB-UniRule"/>
</dbReference>
<feature type="region of interest" description="Disordered" evidence="5">
    <location>
        <begin position="62"/>
        <end position="118"/>
    </location>
</feature>
<dbReference type="InterPro" id="IPR036107">
    <property type="entry name" value="CsrA_sf"/>
</dbReference>
<dbReference type="SUPFAM" id="SSF117130">
    <property type="entry name" value="CsrA-like"/>
    <property type="match status" value="1"/>
</dbReference>